<feature type="compositionally biased region" description="Basic and acidic residues" evidence="7">
    <location>
        <begin position="127"/>
        <end position="136"/>
    </location>
</feature>
<evidence type="ECO:0000256" key="7">
    <source>
        <dbReference type="SAM" id="MobiDB-lite"/>
    </source>
</evidence>
<dbReference type="Gene3D" id="1.20.5.170">
    <property type="match status" value="1"/>
</dbReference>
<dbReference type="PANTHER" id="PTHR11988:SF27">
    <property type="entry name" value="GH27708P"/>
    <property type="match status" value="1"/>
</dbReference>
<evidence type="ECO:0000313" key="10">
    <source>
        <dbReference type="Proteomes" id="UP001626550"/>
    </source>
</evidence>
<evidence type="ECO:0000256" key="5">
    <source>
        <dbReference type="ARBA" id="ARBA00023242"/>
    </source>
</evidence>
<keyword evidence="2" id="KW-0805">Transcription regulation</keyword>
<accession>A0ABD2PXD7</accession>
<dbReference type="InterPro" id="IPR046347">
    <property type="entry name" value="bZIP_sf"/>
</dbReference>
<comment type="caution">
    <text evidence="9">The sequence shown here is derived from an EMBL/GenBank/DDBJ whole genome shotgun (WGS) entry which is preliminary data.</text>
</comment>
<feature type="coiled-coil region" evidence="6">
    <location>
        <begin position="159"/>
        <end position="200"/>
    </location>
</feature>
<dbReference type="InterPro" id="IPR040223">
    <property type="entry name" value="PAR_bZIP"/>
</dbReference>
<keyword evidence="10" id="KW-1185">Reference proteome</keyword>
<dbReference type="CDD" id="cd14695">
    <property type="entry name" value="bZIP_HLF"/>
    <property type="match status" value="1"/>
</dbReference>
<dbReference type="GO" id="GO:0005634">
    <property type="term" value="C:nucleus"/>
    <property type="evidence" value="ECO:0007669"/>
    <property type="project" value="UniProtKB-SubCell"/>
</dbReference>
<gene>
    <name evidence="9" type="ORF">Ciccas_010928</name>
</gene>
<keyword evidence="6" id="KW-0175">Coiled coil</keyword>
<dbReference type="SUPFAM" id="SSF57959">
    <property type="entry name" value="Leucine zipper domain"/>
    <property type="match status" value="1"/>
</dbReference>
<dbReference type="AlphaFoldDB" id="A0ABD2PXD7"/>
<keyword evidence="3" id="KW-0238">DNA-binding</keyword>
<feature type="region of interest" description="Disordered" evidence="7">
    <location>
        <begin position="93"/>
        <end position="136"/>
    </location>
</feature>
<organism evidence="9 10">
    <name type="scientific">Cichlidogyrus casuarinus</name>
    <dbReference type="NCBI Taxonomy" id="1844966"/>
    <lineage>
        <taxon>Eukaryota</taxon>
        <taxon>Metazoa</taxon>
        <taxon>Spiralia</taxon>
        <taxon>Lophotrochozoa</taxon>
        <taxon>Platyhelminthes</taxon>
        <taxon>Monogenea</taxon>
        <taxon>Monopisthocotylea</taxon>
        <taxon>Dactylogyridea</taxon>
        <taxon>Ancyrocephalidae</taxon>
        <taxon>Cichlidogyrus</taxon>
    </lineage>
</organism>
<protein>
    <recommendedName>
        <fullName evidence="8">BZIP domain-containing protein</fullName>
    </recommendedName>
</protein>
<name>A0ABD2PXD7_9PLAT</name>
<dbReference type="Proteomes" id="UP001626550">
    <property type="component" value="Unassembled WGS sequence"/>
</dbReference>
<evidence type="ECO:0000313" key="9">
    <source>
        <dbReference type="EMBL" id="KAL3310506.1"/>
    </source>
</evidence>
<dbReference type="SMART" id="SM00338">
    <property type="entry name" value="BRLZ"/>
    <property type="match status" value="1"/>
</dbReference>
<keyword evidence="4" id="KW-0804">Transcription</keyword>
<sequence>MGYKSSNFGENDNDVCNSTLVAPNLWTESFGLEDIEIPELPLSVFDEDSISSERNSNDSSYSMSRSKKSSIVLNDWCDSVTQESFDTIPLSQSEEVHDSLSINTNCKKQKAPSAHLRGSNRKMRRRPVPDELKDDRYWNRRLKNNASAKRSRDARRQKETEIEVKAKILEQRNQELRLEVSRLSAENSELRYKLSKFENQPQFPIAQNNYPKNQVVNRSHSSKRMVHQPSFYKSFDMS</sequence>
<dbReference type="EMBL" id="JBJKFK010002892">
    <property type="protein sequence ID" value="KAL3310506.1"/>
    <property type="molecule type" value="Genomic_DNA"/>
</dbReference>
<dbReference type="GO" id="GO:0003677">
    <property type="term" value="F:DNA binding"/>
    <property type="evidence" value="ECO:0007669"/>
    <property type="project" value="UniProtKB-KW"/>
</dbReference>
<feature type="domain" description="BZIP" evidence="8">
    <location>
        <begin position="134"/>
        <end position="197"/>
    </location>
</feature>
<evidence type="ECO:0000259" key="8">
    <source>
        <dbReference type="PROSITE" id="PS50217"/>
    </source>
</evidence>
<evidence type="ECO:0000256" key="3">
    <source>
        <dbReference type="ARBA" id="ARBA00023125"/>
    </source>
</evidence>
<evidence type="ECO:0000256" key="2">
    <source>
        <dbReference type="ARBA" id="ARBA00023015"/>
    </source>
</evidence>
<comment type="subcellular location">
    <subcellularLocation>
        <location evidence="1">Nucleus</location>
    </subcellularLocation>
</comment>
<evidence type="ECO:0000256" key="1">
    <source>
        <dbReference type="ARBA" id="ARBA00004123"/>
    </source>
</evidence>
<dbReference type="PROSITE" id="PS50217">
    <property type="entry name" value="BZIP"/>
    <property type="match status" value="1"/>
</dbReference>
<keyword evidence="5" id="KW-0539">Nucleus</keyword>
<dbReference type="PANTHER" id="PTHR11988">
    <property type="entry name" value="THYROTROPH EMBRYONIC FACTOR RELATED"/>
    <property type="match status" value="1"/>
</dbReference>
<dbReference type="Pfam" id="PF07716">
    <property type="entry name" value="bZIP_2"/>
    <property type="match status" value="1"/>
</dbReference>
<evidence type="ECO:0000256" key="6">
    <source>
        <dbReference type="SAM" id="Coils"/>
    </source>
</evidence>
<reference evidence="9 10" key="1">
    <citation type="submission" date="2024-11" db="EMBL/GenBank/DDBJ databases">
        <title>Adaptive evolution of stress response genes in parasites aligns with host niche diversity.</title>
        <authorList>
            <person name="Hahn C."/>
            <person name="Resl P."/>
        </authorList>
    </citation>
    <scope>NUCLEOTIDE SEQUENCE [LARGE SCALE GENOMIC DNA]</scope>
    <source>
        <strain evidence="9">EGGRZ-B1_66</strain>
        <tissue evidence="9">Body</tissue>
    </source>
</reference>
<proteinExistence type="predicted"/>
<evidence type="ECO:0000256" key="4">
    <source>
        <dbReference type="ARBA" id="ARBA00023163"/>
    </source>
</evidence>
<dbReference type="InterPro" id="IPR004827">
    <property type="entry name" value="bZIP"/>
</dbReference>